<dbReference type="CDD" id="cd11614">
    <property type="entry name" value="SAF_CpaB_FlgA_like"/>
    <property type="match status" value="1"/>
</dbReference>
<dbReference type="Gene3D" id="3.90.1210.10">
    <property type="entry name" value="Antifreeze-like/N-acetylneuraminic acid synthase C-terminal domain"/>
    <property type="match status" value="1"/>
</dbReference>
<feature type="domain" description="SAF" evidence="2">
    <location>
        <begin position="36"/>
        <end position="98"/>
    </location>
</feature>
<dbReference type="AlphaFoldDB" id="A0A6I5ZXE3"/>
<keyword evidence="1" id="KW-0732">Signal</keyword>
<feature type="signal peptide" evidence="1">
    <location>
        <begin position="1"/>
        <end position="24"/>
    </location>
</feature>
<accession>A0A6I5ZXE3</accession>
<dbReference type="Proteomes" id="UP000425916">
    <property type="component" value="Plasmid pMGLY"/>
</dbReference>
<dbReference type="SMART" id="SM00858">
    <property type="entry name" value="SAF"/>
    <property type="match status" value="1"/>
</dbReference>
<dbReference type="InterPro" id="IPR031571">
    <property type="entry name" value="RcpC_dom"/>
</dbReference>
<proteinExistence type="predicted"/>
<reference evidence="3 4" key="1">
    <citation type="submission" date="2019-11" db="EMBL/GenBank/DDBJ databases">
        <title>Genome sequence of Moorella glycerini DSM11254.</title>
        <authorList>
            <person name="Poehlein A."/>
            <person name="Boeer T."/>
            <person name="Daniel R."/>
        </authorList>
    </citation>
    <scope>NUCLEOTIDE SEQUENCE [LARGE SCALE GENOMIC DNA]</scope>
    <source>
        <strain evidence="3 4">DSM 11254</strain>
        <plasmid evidence="3 4">pMGLY</plasmid>
    </source>
</reference>
<dbReference type="InterPro" id="IPR013974">
    <property type="entry name" value="SAF"/>
</dbReference>
<organism evidence="3 4">
    <name type="scientific">Neomoorella glycerini</name>
    <dbReference type="NCBI Taxonomy" id="55779"/>
    <lineage>
        <taxon>Bacteria</taxon>
        <taxon>Bacillati</taxon>
        <taxon>Bacillota</taxon>
        <taxon>Clostridia</taxon>
        <taxon>Neomoorellales</taxon>
        <taxon>Neomoorellaceae</taxon>
        <taxon>Neomoorella</taxon>
    </lineage>
</organism>
<dbReference type="RefSeq" id="WP_156276660.1">
    <property type="nucleotide sequence ID" value="NZ_CP046245.1"/>
</dbReference>
<dbReference type="Pfam" id="PF08666">
    <property type="entry name" value="SAF"/>
    <property type="match status" value="1"/>
</dbReference>
<protein>
    <submittedName>
        <fullName evidence="3">Flp pilus assembly protein RcpC/CpaB</fullName>
    </submittedName>
</protein>
<dbReference type="OrthoDB" id="1724387at2"/>
<dbReference type="InterPro" id="IPR017592">
    <property type="entry name" value="Pilus_assmbl_Flp-typ_CpaB"/>
</dbReference>
<sequence>MRLFKNYRLLLVLAAACAVMAALAATAAINSYLNLVAVVVASRDIKPNELIGEGDLALKEFPARMAGTHWLRSMEGVAGKASTGFIPAGMPITNSMLSEPADAGLAGRLKLYPGTVALSLEAKNDTTVGQAVKPGDHVDVYALSKGGGAPGAAPGAQLVAIGVPVLATPTGNDALAAKAVVLAVTPEQATRILNARAAGDDLACTLNKAGD</sequence>
<name>A0A6I5ZXE3_9FIRM</name>
<evidence type="ECO:0000313" key="4">
    <source>
        <dbReference type="Proteomes" id="UP000425916"/>
    </source>
</evidence>
<evidence type="ECO:0000313" key="3">
    <source>
        <dbReference type="EMBL" id="QGP94127.1"/>
    </source>
</evidence>
<keyword evidence="3" id="KW-0614">Plasmid</keyword>
<dbReference type="Pfam" id="PF16976">
    <property type="entry name" value="RcpC"/>
    <property type="match status" value="1"/>
</dbReference>
<keyword evidence="4" id="KW-1185">Reference proteome</keyword>
<dbReference type="NCBIfam" id="TIGR03177">
    <property type="entry name" value="pilus_cpaB"/>
    <property type="match status" value="1"/>
</dbReference>
<dbReference type="EMBL" id="CP046245">
    <property type="protein sequence ID" value="QGP94127.1"/>
    <property type="molecule type" value="Genomic_DNA"/>
</dbReference>
<geneLocation type="plasmid" evidence="3 4">
    <name>pMGLY</name>
</geneLocation>
<gene>
    <name evidence="3" type="ORF">MGLY_35520</name>
</gene>
<evidence type="ECO:0000256" key="1">
    <source>
        <dbReference type="SAM" id="SignalP"/>
    </source>
</evidence>
<feature type="chain" id="PRO_5038822242" evidence="1">
    <location>
        <begin position="25"/>
        <end position="211"/>
    </location>
</feature>
<evidence type="ECO:0000259" key="2">
    <source>
        <dbReference type="SMART" id="SM00858"/>
    </source>
</evidence>